<dbReference type="SUPFAM" id="SSF53756">
    <property type="entry name" value="UDP-Glycosyltransferase/glycogen phosphorylase"/>
    <property type="match status" value="1"/>
</dbReference>
<name>A0A5C6FC55_9BACT</name>
<reference evidence="2 3" key="1">
    <citation type="submission" date="2019-02" db="EMBL/GenBank/DDBJ databases">
        <title>Deep-cultivation of Planctomycetes and their phenomic and genomic characterization uncovers novel biology.</title>
        <authorList>
            <person name="Wiegand S."/>
            <person name="Jogler M."/>
            <person name="Boedeker C."/>
            <person name="Pinto D."/>
            <person name="Vollmers J."/>
            <person name="Rivas-Marin E."/>
            <person name="Kohn T."/>
            <person name="Peeters S.H."/>
            <person name="Heuer A."/>
            <person name="Rast P."/>
            <person name="Oberbeckmann S."/>
            <person name="Bunk B."/>
            <person name="Jeske O."/>
            <person name="Meyerdierks A."/>
            <person name="Storesund J.E."/>
            <person name="Kallscheuer N."/>
            <person name="Luecker S."/>
            <person name="Lage O.M."/>
            <person name="Pohl T."/>
            <person name="Merkel B.J."/>
            <person name="Hornburger P."/>
            <person name="Mueller R.-W."/>
            <person name="Bruemmer F."/>
            <person name="Labrenz M."/>
            <person name="Spormann A.M."/>
            <person name="Op Den Camp H."/>
            <person name="Overmann J."/>
            <person name="Amann R."/>
            <person name="Jetten M.S.M."/>
            <person name="Mascher T."/>
            <person name="Medema M.H."/>
            <person name="Devos D.P."/>
            <person name="Kaster A.-K."/>
            <person name="Ovreas L."/>
            <person name="Rohde M."/>
            <person name="Galperin M.Y."/>
            <person name="Jogler C."/>
        </authorList>
    </citation>
    <scope>NUCLEOTIDE SEQUENCE [LARGE SCALE GENOMIC DNA]</scope>
    <source>
        <strain evidence="2 3">Poly59</strain>
    </source>
</reference>
<dbReference type="Pfam" id="PF00534">
    <property type="entry name" value="Glycos_transf_1"/>
    <property type="match status" value="1"/>
</dbReference>
<dbReference type="OrthoDB" id="250078at2"/>
<dbReference type="GO" id="GO:0016757">
    <property type="term" value="F:glycosyltransferase activity"/>
    <property type="evidence" value="ECO:0007669"/>
    <property type="project" value="InterPro"/>
</dbReference>
<evidence type="ECO:0000313" key="3">
    <source>
        <dbReference type="Proteomes" id="UP000317977"/>
    </source>
</evidence>
<evidence type="ECO:0000313" key="2">
    <source>
        <dbReference type="EMBL" id="TWU57884.1"/>
    </source>
</evidence>
<proteinExistence type="predicted"/>
<dbReference type="PANTHER" id="PTHR12526">
    <property type="entry name" value="GLYCOSYLTRANSFERASE"/>
    <property type="match status" value="1"/>
</dbReference>
<protein>
    <submittedName>
        <fullName evidence="2">Glycosyltransferase Gtf1</fullName>
    </submittedName>
</protein>
<keyword evidence="2" id="KW-0808">Transferase</keyword>
<accession>A0A5C6FC55</accession>
<comment type="caution">
    <text evidence="2">The sequence shown here is derived from an EMBL/GenBank/DDBJ whole genome shotgun (WGS) entry which is preliminary data.</text>
</comment>
<dbReference type="AlphaFoldDB" id="A0A5C6FC55"/>
<keyword evidence="3" id="KW-1185">Reference proteome</keyword>
<gene>
    <name evidence="2" type="primary">gtf1</name>
    <name evidence="2" type="ORF">Poly59_07930</name>
</gene>
<dbReference type="EMBL" id="SJPX01000001">
    <property type="protein sequence ID" value="TWU57884.1"/>
    <property type="molecule type" value="Genomic_DNA"/>
</dbReference>
<organism evidence="2 3">
    <name type="scientific">Rubripirellula reticaptiva</name>
    <dbReference type="NCBI Taxonomy" id="2528013"/>
    <lineage>
        <taxon>Bacteria</taxon>
        <taxon>Pseudomonadati</taxon>
        <taxon>Planctomycetota</taxon>
        <taxon>Planctomycetia</taxon>
        <taxon>Pirellulales</taxon>
        <taxon>Pirellulaceae</taxon>
        <taxon>Rubripirellula</taxon>
    </lineage>
</organism>
<evidence type="ECO:0000259" key="1">
    <source>
        <dbReference type="Pfam" id="PF00534"/>
    </source>
</evidence>
<dbReference type="Proteomes" id="UP000317977">
    <property type="component" value="Unassembled WGS sequence"/>
</dbReference>
<dbReference type="Gene3D" id="3.40.50.2000">
    <property type="entry name" value="Glycogen Phosphorylase B"/>
    <property type="match status" value="1"/>
</dbReference>
<sequence>MYLIAIHVPIHVDGAGGNYLATDWIESLRLLRDSLEGRFGPIAVIAPSCAYDPEGSSQTLERVDAAGEGFQMIPSFNIDCSIRDYWLKHRSGWKQQLRDAVSKAKVVHSGLDDVYRPISYEGFLEGVRQGRTTVFVQDTDISVQCRQLHADRDILHRGLSVGYSKMFERWTRKSVGQASLSLLKGQQLIDRYGGYAKNAKLFHDTSYSIDDIVSLDFIVDRCHALSNRVASGRAPRFVYCGRLTPRKGIVDSIDIVAKCHELGVPIEFDIIGHGEQLDQIEKRIDELKMRSAIRMLGRMAYGPELFEKLRSYDGLLFTPLAEDTPRMIFDGYATGLPLIAYDIDYCVERQSAESATFLMPRGDIENSAKRLAELAMQPEKLTQLSEAAHEAAIYHAAENWYRRRAQWTFEAAEKNGTPMTMPLAVTSS</sequence>
<dbReference type="InterPro" id="IPR001296">
    <property type="entry name" value="Glyco_trans_1"/>
</dbReference>
<dbReference type="RefSeq" id="WP_146532699.1">
    <property type="nucleotide sequence ID" value="NZ_SJPX01000001.1"/>
</dbReference>
<feature type="domain" description="Glycosyl transferase family 1" evidence="1">
    <location>
        <begin position="234"/>
        <end position="389"/>
    </location>
</feature>